<organism evidence="7 8">
    <name type="scientific">Sphingomonas rosea</name>
    <dbReference type="NCBI Taxonomy" id="335605"/>
    <lineage>
        <taxon>Bacteria</taxon>
        <taxon>Pseudomonadati</taxon>
        <taxon>Pseudomonadota</taxon>
        <taxon>Alphaproteobacteria</taxon>
        <taxon>Sphingomonadales</taxon>
        <taxon>Sphingomonadaceae</taxon>
        <taxon>Sphingomonas</taxon>
    </lineage>
</organism>
<dbReference type="InterPro" id="IPR013525">
    <property type="entry name" value="ABC2_TM"/>
</dbReference>
<comment type="subcellular location">
    <subcellularLocation>
        <location evidence="1">Membrane</location>
        <topology evidence="1">Multi-pass membrane protein</topology>
    </subcellularLocation>
</comment>
<evidence type="ECO:0000256" key="3">
    <source>
        <dbReference type="ARBA" id="ARBA00022989"/>
    </source>
</evidence>
<evidence type="ECO:0000313" key="7">
    <source>
        <dbReference type="EMBL" id="GAA4030414.1"/>
    </source>
</evidence>
<reference evidence="8" key="1">
    <citation type="journal article" date="2019" name="Int. J. Syst. Evol. Microbiol.">
        <title>The Global Catalogue of Microorganisms (GCM) 10K type strain sequencing project: providing services to taxonomists for standard genome sequencing and annotation.</title>
        <authorList>
            <consortium name="The Broad Institute Genomics Platform"/>
            <consortium name="The Broad Institute Genome Sequencing Center for Infectious Disease"/>
            <person name="Wu L."/>
            <person name="Ma J."/>
        </authorList>
    </citation>
    <scope>NUCLEOTIDE SEQUENCE [LARGE SCALE GENOMIC DNA]</scope>
    <source>
        <strain evidence="8">JCM 17564</strain>
    </source>
</reference>
<evidence type="ECO:0000256" key="2">
    <source>
        <dbReference type="ARBA" id="ARBA00022692"/>
    </source>
</evidence>
<comment type="caution">
    <text evidence="7">The sequence shown here is derived from an EMBL/GenBank/DDBJ whole genome shotgun (WGS) entry which is preliminary data.</text>
</comment>
<dbReference type="Pfam" id="PF12698">
    <property type="entry name" value="ABC2_membrane_3"/>
    <property type="match status" value="1"/>
</dbReference>
<gene>
    <name evidence="7" type="ORF">GCM10022281_07260</name>
</gene>
<dbReference type="EMBL" id="BAABBR010000001">
    <property type="protein sequence ID" value="GAA4030414.1"/>
    <property type="molecule type" value="Genomic_DNA"/>
</dbReference>
<proteinExistence type="predicted"/>
<evidence type="ECO:0000313" key="8">
    <source>
        <dbReference type="Proteomes" id="UP001424459"/>
    </source>
</evidence>
<accession>A0ABP7TRW2</accession>
<feature type="transmembrane region" description="Helical" evidence="5">
    <location>
        <begin position="181"/>
        <end position="199"/>
    </location>
</feature>
<evidence type="ECO:0000256" key="5">
    <source>
        <dbReference type="SAM" id="Phobius"/>
    </source>
</evidence>
<feature type="transmembrane region" description="Helical" evidence="5">
    <location>
        <begin position="28"/>
        <end position="50"/>
    </location>
</feature>
<evidence type="ECO:0000259" key="6">
    <source>
        <dbReference type="Pfam" id="PF12698"/>
    </source>
</evidence>
<protein>
    <recommendedName>
        <fullName evidence="6">ABC-2 type transporter transmembrane domain-containing protein</fullName>
    </recommendedName>
</protein>
<dbReference type="Proteomes" id="UP001424459">
    <property type="component" value="Unassembled WGS sequence"/>
</dbReference>
<evidence type="ECO:0000256" key="4">
    <source>
        <dbReference type="ARBA" id="ARBA00023136"/>
    </source>
</evidence>
<keyword evidence="3 5" id="KW-1133">Transmembrane helix</keyword>
<feature type="domain" description="ABC-2 type transporter transmembrane" evidence="6">
    <location>
        <begin position="35"/>
        <end position="368"/>
    </location>
</feature>
<keyword evidence="4 5" id="KW-0472">Membrane</keyword>
<feature type="transmembrane region" description="Helical" evidence="5">
    <location>
        <begin position="303"/>
        <end position="322"/>
    </location>
</feature>
<name>A0ABP7TRW2_9SPHN</name>
<keyword evidence="8" id="KW-1185">Reference proteome</keyword>
<feature type="transmembrane region" description="Helical" evidence="5">
    <location>
        <begin position="262"/>
        <end position="283"/>
    </location>
</feature>
<evidence type="ECO:0000256" key="1">
    <source>
        <dbReference type="ARBA" id="ARBA00004141"/>
    </source>
</evidence>
<feature type="transmembrane region" description="Helical" evidence="5">
    <location>
        <begin position="329"/>
        <end position="349"/>
    </location>
</feature>
<keyword evidence="2 5" id="KW-0812">Transmembrane</keyword>
<sequence length="401" mass="42329">MIRRLNKLQAAMVIARRDYTATVFSRTFLFFLLGPLFPLLIALLFAGIGARVAQDEGRPRIAVIAAPAEFARLRDARDELDEVPGIARLPELVAAAPGANAEALLADRKRPIVAVLSDPFGAPRITGSIDSNNALAGQAVLIMSRASPDTRPLPGIVIKRVAATSGSVEAVRSTTARAGQAVLFFLTLLLSGMLLSQFIEEKSNKVIEVLAAAVPVETVFMGKLFAMLSVSLTGIAVWSSTGLAAAAVLVDPAKLASAPEPAVGWPVFALLGCAYFAMSYLLIGAAFLGIGAQAGTAREVQTLSMPVTMAQVALFALANFAVSEPHGPLGILAAAFPLSSPFAMMGRAALDPAILPHLAALAWQGLWVAIILKFAAAWFRRSVLSGKAGKRRWWQRQLAKA</sequence>
<feature type="transmembrane region" description="Helical" evidence="5">
    <location>
        <begin position="361"/>
        <end position="379"/>
    </location>
</feature>
<feature type="transmembrane region" description="Helical" evidence="5">
    <location>
        <begin position="224"/>
        <end position="250"/>
    </location>
</feature>
<dbReference type="RefSeq" id="WP_344695645.1">
    <property type="nucleotide sequence ID" value="NZ_BAABBR010000001.1"/>
</dbReference>